<protein>
    <submittedName>
        <fullName evidence="8">Uncharacterized protein</fullName>
    </submittedName>
</protein>
<evidence type="ECO:0000256" key="5">
    <source>
        <dbReference type="ARBA" id="ARBA00023157"/>
    </source>
</evidence>
<proteinExistence type="predicted"/>
<dbReference type="Gene3D" id="2.20.100.10">
    <property type="entry name" value="Thrombospondin type-1 (TSP1) repeat"/>
    <property type="match status" value="1"/>
</dbReference>
<reference evidence="8 9" key="1">
    <citation type="submission" date="2024-02" db="EMBL/GenBank/DDBJ databases">
        <authorList>
            <person name="Daric V."/>
            <person name="Darras S."/>
        </authorList>
    </citation>
    <scope>NUCLEOTIDE SEQUENCE [LARGE SCALE GENOMIC DNA]</scope>
</reference>
<evidence type="ECO:0000256" key="4">
    <source>
        <dbReference type="ARBA" id="ARBA00022737"/>
    </source>
</evidence>
<evidence type="ECO:0000313" key="8">
    <source>
        <dbReference type="EMBL" id="CAK8698253.1"/>
    </source>
</evidence>
<keyword evidence="2" id="KW-0964">Secreted</keyword>
<evidence type="ECO:0000256" key="1">
    <source>
        <dbReference type="ARBA" id="ARBA00004613"/>
    </source>
</evidence>
<keyword evidence="6" id="KW-1133">Transmembrane helix</keyword>
<dbReference type="InterPro" id="IPR052065">
    <property type="entry name" value="Compl_asym_regulator"/>
</dbReference>
<keyword evidence="9" id="KW-1185">Reference proteome</keyword>
<dbReference type="EMBL" id="CAWYQH010000174">
    <property type="protein sequence ID" value="CAK8698253.1"/>
    <property type="molecule type" value="Genomic_DNA"/>
</dbReference>
<evidence type="ECO:0000256" key="2">
    <source>
        <dbReference type="ARBA" id="ARBA00022525"/>
    </source>
</evidence>
<keyword evidence="5" id="KW-1015">Disulfide bond</keyword>
<sequence length="556" mass="62563">MIITLCAALFTIIASAEGIEHQGWSQWYACNSTETCITERFQQCSSRQRSLQPSLCVEQDEPFSESILGSVYCPNHCDVVGTASETSCAGYCYDATKSRVDLCSQSGCSLRRTIRCYNPRSCSGTWSRLGPPTQCSVSCGGGVKQFPQRCFVGRRRMRTHNCQGTDMNVTAVRYAIELCNTHECPDWSAWSKWSECSTTCDGGTRKRTRQCKYKGKPSDLCSFADSQGLITNELESCNTQSCQHDRPTQDEEDLVTTTTTSVNSSDTFIDVDSNILEIWSEWTSCNSPCSEVEGIKTRQRCLRRNELRPSVCDLPEIVTDDCFSTELCTECRRNLPCLNWGEWENIENCSTADQIVFQRTCNSEWKIHLTSTSCPSHQYLRREECVYDKTGLSVNQIGAIVGSILAVLVIIAFILAYLFFKKKIQNIKVENQSSASQQSTAVVRSQIESQDQLENLGPHYEDVREVYSYANSPANRNPISYDYTETEYQLGNVQESDSPQLNYLRIDEDNRDSCLRVNFVGPTVVRAPYPIPRLPPQPVRRSVDVAPEPGYVTPST</sequence>
<evidence type="ECO:0000256" key="6">
    <source>
        <dbReference type="SAM" id="Phobius"/>
    </source>
</evidence>
<dbReference type="InterPro" id="IPR000884">
    <property type="entry name" value="TSP1_rpt"/>
</dbReference>
<feature type="chain" id="PRO_5046491604" evidence="7">
    <location>
        <begin position="19"/>
        <end position="556"/>
    </location>
</feature>
<accession>A0ABP0H4A6</accession>
<keyword evidence="6" id="KW-0472">Membrane</keyword>
<feature type="transmembrane region" description="Helical" evidence="6">
    <location>
        <begin position="397"/>
        <end position="420"/>
    </location>
</feature>
<name>A0ABP0H4A6_CLALP</name>
<feature type="signal peptide" evidence="7">
    <location>
        <begin position="1"/>
        <end position="18"/>
    </location>
</feature>
<keyword evidence="4" id="KW-0677">Repeat</keyword>
<organism evidence="8 9">
    <name type="scientific">Clavelina lepadiformis</name>
    <name type="common">Light-bulb sea squirt</name>
    <name type="synonym">Ascidia lepadiformis</name>
    <dbReference type="NCBI Taxonomy" id="159417"/>
    <lineage>
        <taxon>Eukaryota</taxon>
        <taxon>Metazoa</taxon>
        <taxon>Chordata</taxon>
        <taxon>Tunicata</taxon>
        <taxon>Ascidiacea</taxon>
        <taxon>Aplousobranchia</taxon>
        <taxon>Clavelinidae</taxon>
        <taxon>Clavelina</taxon>
    </lineage>
</organism>
<keyword evidence="3 7" id="KW-0732">Signal</keyword>
<comment type="caution">
    <text evidence="8">The sequence shown here is derived from an EMBL/GenBank/DDBJ whole genome shotgun (WGS) entry which is preliminary data.</text>
</comment>
<dbReference type="SUPFAM" id="SSF82895">
    <property type="entry name" value="TSP-1 type 1 repeat"/>
    <property type="match status" value="1"/>
</dbReference>
<dbReference type="PROSITE" id="PS50092">
    <property type="entry name" value="TSP1"/>
    <property type="match status" value="1"/>
</dbReference>
<evidence type="ECO:0000256" key="7">
    <source>
        <dbReference type="SAM" id="SignalP"/>
    </source>
</evidence>
<dbReference type="InterPro" id="IPR036383">
    <property type="entry name" value="TSP1_rpt_sf"/>
</dbReference>
<dbReference type="SMART" id="SM00209">
    <property type="entry name" value="TSP1"/>
    <property type="match status" value="3"/>
</dbReference>
<dbReference type="PANTHER" id="PTHR22906:SF43">
    <property type="entry name" value="PROPERDIN"/>
    <property type="match status" value="1"/>
</dbReference>
<dbReference type="Pfam" id="PF00090">
    <property type="entry name" value="TSP_1"/>
    <property type="match status" value="3"/>
</dbReference>
<gene>
    <name evidence="8" type="ORF">CVLEPA_LOCUS31708</name>
</gene>
<dbReference type="Proteomes" id="UP001642483">
    <property type="component" value="Unassembled WGS sequence"/>
</dbReference>
<dbReference type="PANTHER" id="PTHR22906">
    <property type="entry name" value="PROPERDIN"/>
    <property type="match status" value="1"/>
</dbReference>
<evidence type="ECO:0000313" key="9">
    <source>
        <dbReference type="Proteomes" id="UP001642483"/>
    </source>
</evidence>
<evidence type="ECO:0000256" key="3">
    <source>
        <dbReference type="ARBA" id="ARBA00022729"/>
    </source>
</evidence>
<keyword evidence="6" id="KW-0812">Transmembrane</keyword>
<comment type="subcellular location">
    <subcellularLocation>
        <location evidence="1">Secreted</location>
    </subcellularLocation>
</comment>